<evidence type="ECO:0000259" key="1">
    <source>
        <dbReference type="Pfam" id="PF08924"/>
    </source>
</evidence>
<dbReference type="Gene3D" id="3.40.80.10">
    <property type="entry name" value="Peptidoglycan recognition protein-like"/>
    <property type="match status" value="1"/>
</dbReference>
<sequence>MTVLDFSAGLPSAQSIKAAGHDGVLLYCSPPREAWMAAKQPPREYLDTLDATGLKFGFVWQYRQGGSIHDGDAGRGYHGGYADATEALEYLNKVRCSGHPVFFAVDWDITLDEWNTNVRKYFDGAAAKLGKERVGIYGHSRVLHWAMEDDAVAEVAPGRILGWQTASWSQGEVAKDYAALFQGTHNVPGPDSVQVDVNDVLCSEWGWRAVPDRRATAPHSAAGLHPVEYQCDMVIDTPDSGWRDPKATQCTVFHTTENSDTTPPENVAHWQANPDNSSSYNILVGADVTGAKTIRTNPDNRRSWSAGEPGNTQAIHASAIGWAKRTREQWLGNPRQLQRFAEIAADHHLRYGRPLVFLDRHQVARGEKGFTSHGEWYHGKGGPAFRSDPGDGFPWDVVLDKAKELTEEKEGAFMALSDDEQRELLDGIRDIRTQLRGPNCEGWPQLGKNAKGQSLTLVDGVAAVRHDIQAAKETK</sequence>
<protein>
    <submittedName>
        <fullName evidence="2">DUF1906 domain-containing protein</fullName>
    </submittedName>
</protein>
<dbReference type="Proteomes" id="UP000234560">
    <property type="component" value="Chromosome"/>
</dbReference>
<dbReference type="Gene3D" id="3.20.20.80">
    <property type="entry name" value="Glycosidases"/>
    <property type="match status" value="1"/>
</dbReference>
<evidence type="ECO:0000313" key="2">
    <source>
        <dbReference type="EMBL" id="WOT02578.1"/>
    </source>
</evidence>
<dbReference type="GO" id="GO:0008745">
    <property type="term" value="F:N-acetylmuramoyl-L-alanine amidase activity"/>
    <property type="evidence" value="ECO:0007669"/>
    <property type="project" value="InterPro"/>
</dbReference>
<reference evidence="2" key="2">
    <citation type="submission" date="2023-10" db="EMBL/GenBank/DDBJ databases">
        <authorList>
            <person name="Choi B."/>
        </authorList>
    </citation>
    <scope>NUCLEOTIDE SEQUENCE</scope>
    <source>
        <strain evidence="2">UMB0763</strain>
    </source>
</reference>
<gene>
    <name evidence="2" type="ORF">CYJ47_02050</name>
</gene>
<organism evidence="2 3">
    <name type="scientific">Corynebacterium pyruviciproducens</name>
    <dbReference type="NCBI Taxonomy" id="598660"/>
    <lineage>
        <taxon>Bacteria</taxon>
        <taxon>Bacillati</taxon>
        <taxon>Actinomycetota</taxon>
        <taxon>Actinomycetes</taxon>
        <taxon>Mycobacteriales</taxon>
        <taxon>Corynebacteriaceae</taxon>
        <taxon>Corynebacterium</taxon>
    </lineage>
</organism>
<dbReference type="AlphaFoldDB" id="A0AAF0YW51"/>
<proteinExistence type="predicted"/>
<name>A0AAF0YW51_9CORY</name>
<dbReference type="RefSeq" id="WP_101679350.1">
    <property type="nucleotide sequence ID" value="NZ_CP136958.1"/>
</dbReference>
<dbReference type="Pfam" id="PF08924">
    <property type="entry name" value="Rv2525c_GlyHyd-like"/>
    <property type="match status" value="1"/>
</dbReference>
<reference evidence="2" key="1">
    <citation type="submission" date="2017-12" db="EMBL/GenBank/DDBJ databases">
        <authorList>
            <person name="Thomas-White K."/>
            <person name="Wolfe A.J."/>
        </authorList>
    </citation>
    <scope>NUCLEOTIDE SEQUENCE</scope>
    <source>
        <strain evidence="2">UMB0763</strain>
    </source>
</reference>
<dbReference type="KEGG" id="cpyr:CYJ47_02050"/>
<dbReference type="InterPro" id="IPR036505">
    <property type="entry name" value="Amidase/PGRP_sf"/>
</dbReference>
<evidence type="ECO:0000313" key="3">
    <source>
        <dbReference type="Proteomes" id="UP000234560"/>
    </source>
</evidence>
<dbReference type="InterPro" id="IPR015020">
    <property type="entry name" value="Rv2525c-like_Glyco_Hydro-like"/>
</dbReference>
<feature type="domain" description="Rv2525c-like glycoside hydrolase-like" evidence="1">
    <location>
        <begin position="14"/>
        <end position="200"/>
    </location>
</feature>
<dbReference type="EMBL" id="CP136958">
    <property type="protein sequence ID" value="WOT02578.1"/>
    <property type="molecule type" value="Genomic_DNA"/>
</dbReference>
<dbReference type="GO" id="GO:0009253">
    <property type="term" value="P:peptidoglycan catabolic process"/>
    <property type="evidence" value="ECO:0007669"/>
    <property type="project" value="InterPro"/>
</dbReference>
<dbReference type="SUPFAM" id="SSF55846">
    <property type="entry name" value="N-acetylmuramoyl-L-alanine amidase-like"/>
    <property type="match status" value="1"/>
</dbReference>
<accession>A0AAF0YW51</accession>